<feature type="domain" description="Dehydrogenase E1 component" evidence="5">
    <location>
        <begin position="81"/>
        <end position="375"/>
    </location>
</feature>
<evidence type="ECO:0000313" key="8">
    <source>
        <dbReference type="Proteomes" id="UP000182063"/>
    </source>
</evidence>
<dbReference type="GO" id="GO:0009083">
    <property type="term" value="P:branched-chain amino acid catabolic process"/>
    <property type="evidence" value="ECO:0007669"/>
    <property type="project" value="TreeGrafter"/>
</dbReference>
<comment type="function">
    <text evidence="4">The branched-chain alpha-keto dehydrogenase complex catalyzes the overall conversion of alpha-keto acids to acyl-CoA and CO(2). It contains multiple copies of three enzymatic components: branched-chain alpha-keto acid decarboxylase (E1), lipoamide acyltransferase (E2) and lipoamide dehydrogenase (E3).</text>
</comment>
<comment type="similarity">
    <text evidence="4">Belongs to the BCKDHA family.</text>
</comment>
<dbReference type="GO" id="GO:0003863">
    <property type="term" value="F:branched-chain 2-oxo acid dehydrogenase activity"/>
    <property type="evidence" value="ECO:0007669"/>
    <property type="project" value="UniProtKB-EC"/>
</dbReference>
<gene>
    <name evidence="7" type="ORF">BSL82_11190</name>
</gene>
<keyword evidence="3 4" id="KW-0786">Thiamine pyrophosphate</keyword>
<dbReference type="OrthoDB" id="9766715at2"/>
<dbReference type="RefSeq" id="WP_072597599.1">
    <property type="nucleotide sequence ID" value="NZ_CP018221.1"/>
</dbReference>
<proteinExistence type="inferred from homology"/>
<accession>A0A1L3ZW43</accession>
<reference evidence="8" key="1">
    <citation type="submission" date="2016-11" db="EMBL/GenBank/DDBJ databases">
        <title>Complete Genome Sequence of alachlor-degrading Sphingomonas sp. strain JJ-A5.</title>
        <authorList>
            <person name="Lee H."/>
            <person name="Ka J.-O."/>
        </authorList>
    </citation>
    <scope>NUCLEOTIDE SEQUENCE [LARGE SCALE GENOMIC DNA]</scope>
    <source>
        <strain evidence="8">JJ-A5</strain>
    </source>
</reference>
<evidence type="ECO:0000313" key="7">
    <source>
        <dbReference type="EMBL" id="API59809.1"/>
    </source>
</evidence>
<dbReference type="STRING" id="1921510.BSL82_11190"/>
<evidence type="ECO:0000256" key="3">
    <source>
        <dbReference type="ARBA" id="ARBA00023052"/>
    </source>
</evidence>
<dbReference type="EMBL" id="CP018221">
    <property type="protein sequence ID" value="API59809.1"/>
    <property type="molecule type" value="Genomic_DNA"/>
</dbReference>
<organism evidence="7 8">
    <name type="scientific">Tardibacter chloracetimidivorans</name>
    <dbReference type="NCBI Taxonomy" id="1921510"/>
    <lineage>
        <taxon>Bacteria</taxon>
        <taxon>Pseudomonadati</taxon>
        <taxon>Pseudomonadota</taxon>
        <taxon>Alphaproteobacteria</taxon>
        <taxon>Sphingomonadales</taxon>
        <taxon>Sphingomonadaceae</taxon>
        <taxon>Tardibacter</taxon>
    </lineage>
</organism>
<dbReference type="InterPro" id="IPR050771">
    <property type="entry name" value="Alpha-ketoacid_DH_E1_comp"/>
</dbReference>
<keyword evidence="2 4" id="KW-0560">Oxidoreductase</keyword>
<dbReference type="Pfam" id="PF12573">
    <property type="entry name" value="OxoDH_E1alpha_N"/>
    <property type="match status" value="1"/>
</dbReference>
<comment type="catalytic activity">
    <reaction evidence="4">
        <text>N(6)-[(R)-lipoyl]-L-lysyl-[protein] + 3-methyl-2-oxobutanoate + H(+) = N(6)-[(R)-S(8)-2-methylpropanoyldihydrolipoyl]-L-lysyl-[protein] + CO2</text>
        <dbReference type="Rhea" id="RHEA:13457"/>
        <dbReference type="Rhea" id="RHEA-COMP:10474"/>
        <dbReference type="Rhea" id="RHEA-COMP:10497"/>
        <dbReference type="ChEBI" id="CHEBI:11851"/>
        <dbReference type="ChEBI" id="CHEBI:15378"/>
        <dbReference type="ChEBI" id="CHEBI:16526"/>
        <dbReference type="ChEBI" id="CHEBI:83099"/>
        <dbReference type="ChEBI" id="CHEBI:83142"/>
        <dbReference type="EC" id="1.2.4.4"/>
    </reaction>
</comment>
<name>A0A1L3ZW43_9SPHN</name>
<evidence type="ECO:0000259" key="5">
    <source>
        <dbReference type="Pfam" id="PF00676"/>
    </source>
</evidence>
<sequence>MLRNHPGLHVPEPLCRPGDEADFSRFTIPAAGALRRPPVHVDPAEIRDFAFSLVRVLDDGDHAVGEWAPNLRIDVLHKGLRAMLLTRAYDTRMVRVQRQGKTSFYMKSTGEEAVAVAAALALDNADMCFPTYRQQGLLIARDWPLTDMMNQVYSNSGDRLKGRQMPVFYSSREAGFFSISGNLATQYSQAVGWAMGAATDGDERIAAAWIGEGATAEGDFHYALTFASVYRAPVILNIVNNQWAISSFSGIAGGEAAPFAARGLGFGIPALRVDGNDFLAVYAVTHWAATRARAGLGPTLIELFTYRAEGHSTSDDPTRYRPGSEPAAWPLGDPIDRLKRHLIQLGAWSEDEHVSLVEELARHVKESGREAEALGTLKEGKRPPVSTMFDDVFRDMPAHLIAQRAQAGV</sequence>
<comment type="cofactor">
    <cofactor evidence="1 4">
        <name>thiamine diphosphate</name>
        <dbReference type="ChEBI" id="CHEBI:58937"/>
    </cofactor>
</comment>
<dbReference type="Pfam" id="PF00676">
    <property type="entry name" value="E1_dh"/>
    <property type="match status" value="1"/>
</dbReference>
<dbReference type="PANTHER" id="PTHR43380">
    <property type="entry name" value="2-OXOISOVALERATE DEHYDROGENASE SUBUNIT ALPHA, MITOCHONDRIAL"/>
    <property type="match status" value="1"/>
</dbReference>
<dbReference type="InterPro" id="IPR001017">
    <property type="entry name" value="DH_E1"/>
</dbReference>
<evidence type="ECO:0000256" key="4">
    <source>
        <dbReference type="RuleBase" id="RU365014"/>
    </source>
</evidence>
<dbReference type="SUPFAM" id="SSF52518">
    <property type="entry name" value="Thiamin diphosphate-binding fold (THDP-binding)"/>
    <property type="match status" value="1"/>
</dbReference>
<feature type="domain" description="2-oxoisovalerate dehydrogenase E1 alpha subunit N-terminal" evidence="6">
    <location>
        <begin position="6"/>
        <end position="44"/>
    </location>
</feature>
<dbReference type="KEGG" id="sphj:BSL82_11190"/>
<dbReference type="Gene3D" id="3.40.50.970">
    <property type="match status" value="1"/>
</dbReference>
<evidence type="ECO:0000256" key="2">
    <source>
        <dbReference type="ARBA" id="ARBA00023002"/>
    </source>
</evidence>
<keyword evidence="8" id="KW-1185">Reference proteome</keyword>
<dbReference type="Proteomes" id="UP000182063">
    <property type="component" value="Chromosome"/>
</dbReference>
<protein>
    <recommendedName>
        <fullName evidence="4">2-oxoisovalerate dehydrogenase subunit alpha</fullName>
        <ecNumber evidence="4">1.2.4.4</ecNumber>
    </recommendedName>
    <alternativeName>
        <fullName evidence="4">Branched-chain alpha-keto acid dehydrogenase E1 component alpha chain</fullName>
    </alternativeName>
</protein>
<dbReference type="AlphaFoldDB" id="A0A1L3ZW43"/>
<dbReference type="InterPro" id="IPR029061">
    <property type="entry name" value="THDP-binding"/>
</dbReference>
<dbReference type="InterPro" id="IPR022593">
    <property type="entry name" value="Oxoisoval_DH_suAlpha_N_dom"/>
</dbReference>
<dbReference type="PANTHER" id="PTHR43380:SF1">
    <property type="entry name" value="2-OXOISOVALERATE DEHYDROGENASE SUBUNIT ALPHA, MITOCHONDRIAL"/>
    <property type="match status" value="1"/>
</dbReference>
<evidence type="ECO:0000256" key="1">
    <source>
        <dbReference type="ARBA" id="ARBA00001964"/>
    </source>
</evidence>
<dbReference type="EC" id="1.2.4.4" evidence="4"/>
<evidence type="ECO:0000259" key="6">
    <source>
        <dbReference type="Pfam" id="PF12573"/>
    </source>
</evidence>
<dbReference type="CDD" id="cd02000">
    <property type="entry name" value="TPP_E1_PDC_ADC_BCADC"/>
    <property type="match status" value="1"/>
</dbReference>